<accession>A0A9N9H8S3</accession>
<dbReference type="AlphaFoldDB" id="A0A9N9H8S3"/>
<sequence length="108" mass="12363">YNNQIHRIHVATSVLANENIEQELSITDLDYYISNNSDVEEEITTKSHNQKNQSLEENEDLVLSFEYRIKAEKTNTVHSRTTKITVIIDVLINNLVVNCDVANLSMAQ</sequence>
<dbReference type="EMBL" id="CAJVPZ010014946">
    <property type="protein sequence ID" value="CAG8661980.1"/>
    <property type="molecule type" value="Genomic_DNA"/>
</dbReference>
<dbReference type="OrthoDB" id="2445937at2759"/>
<feature type="non-terminal residue" evidence="1">
    <location>
        <position position="108"/>
    </location>
</feature>
<protein>
    <submittedName>
        <fullName evidence="1">18009_t:CDS:1</fullName>
    </submittedName>
</protein>
<proteinExistence type="predicted"/>
<organism evidence="1 2">
    <name type="scientific">Racocetra fulgida</name>
    <dbReference type="NCBI Taxonomy" id="60492"/>
    <lineage>
        <taxon>Eukaryota</taxon>
        <taxon>Fungi</taxon>
        <taxon>Fungi incertae sedis</taxon>
        <taxon>Mucoromycota</taxon>
        <taxon>Glomeromycotina</taxon>
        <taxon>Glomeromycetes</taxon>
        <taxon>Diversisporales</taxon>
        <taxon>Gigasporaceae</taxon>
        <taxon>Racocetra</taxon>
    </lineage>
</organism>
<dbReference type="Proteomes" id="UP000789396">
    <property type="component" value="Unassembled WGS sequence"/>
</dbReference>
<evidence type="ECO:0000313" key="2">
    <source>
        <dbReference type="Proteomes" id="UP000789396"/>
    </source>
</evidence>
<comment type="caution">
    <text evidence="1">The sequence shown here is derived from an EMBL/GenBank/DDBJ whole genome shotgun (WGS) entry which is preliminary data.</text>
</comment>
<reference evidence="1" key="1">
    <citation type="submission" date="2021-06" db="EMBL/GenBank/DDBJ databases">
        <authorList>
            <person name="Kallberg Y."/>
            <person name="Tangrot J."/>
            <person name="Rosling A."/>
        </authorList>
    </citation>
    <scope>NUCLEOTIDE SEQUENCE</scope>
    <source>
        <strain evidence="1">IN212</strain>
    </source>
</reference>
<keyword evidence="2" id="KW-1185">Reference proteome</keyword>
<name>A0A9N9H8S3_9GLOM</name>
<evidence type="ECO:0000313" key="1">
    <source>
        <dbReference type="EMBL" id="CAG8661980.1"/>
    </source>
</evidence>
<gene>
    <name evidence="1" type="ORF">RFULGI_LOCUS8886</name>
</gene>